<organism evidence="2 3">
    <name type="scientific">Microbacterium hominis</name>
    <dbReference type="NCBI Taxonomy" id="162426"/>
    <lineage>
        <taxon>Bacteria</taxon>
        <taxon>Bacillati</taxon>
        <taxon>Actinomycetota</taxon>
        <taxon>Actinomycetes</taxon>
        <taxon>Micrococcales</taxon>
        <taxon>Microbacteriaceae</taxon>
        <taxon>Microbacterium</taxon>
    </lineage>
</organism>
<feature type="region of interest" description="Disordered" evidence="1">
    <location>
        <begin position="91"/>
        <end position="110"/>
    </location>
</feature>
<name>A0A2K9DEX4_9MICO</name>
<sequence>MPVAALLDEGIIDRWAKLFASRYRMPARTDEFAARIVGAIAEKPVLASAVITSDAELARVFEYARTVIEGYVGRSVLTVSDSVRTAFRAERSSRPLQDASRRSLGVKAVA</sequence>
<evidence type="ECO:0000256" key="1">
    <source>
        <dbReference type="SAM" id="MobiDB-lite"/>
    </source>
</evidence>
<dbReference type="EMBL" id="CP025299">
    <property type="protein sequence ID" value="AUG29479.1"/>
    <property type="molecule type" value="Genomic_DNA"/>
</dbReference>
<accession>A0A2K9DEX4</accession>
<reference evidence="2 3" key="1">
    <citation type="submission" date="2017-12" db="EMBL/GenBank/DDBJ databases">
        <title>Isolation and characterization of estrogens degradatiion strain Microbacterium hominis SJTG1.</title>
        <authorList>
            <person name="Xiong W."/>
            <person name="Yin C."/>
            <person name="Zheng D."/>
            <person name="Liang R."/>
        </authorList>
    </citation>
    <scope>NUCLEOTIDE SEQUENCE [LARGE SCALE GENOMIC DNA]</scope>
    <source>
        <strain evidence="2 3">SJTG1</strain>
    </source>
</reference>
<dbReference type="Proteomes" id="UP000233276">
    <property type="component" value="Chromosome"/>
</dbReference>
<evidence type="ECO:0000313" key="2">
    <source>
        <dbReference type="EMBL" id="AUG29479.1"/>
    </source>
</evidence>
<dbReference type="AlphaFoldDB" id="A0A2K9DEX4"/>
<protein>
    <submittedName>
        <fullName evidence="2">Uncharacterized protein</fullName>
    </submittedName>
</protein>
<proteinExistence type="predicted"/>
<dbReference type="KEGG" id="mhos:CXR34_08385"/>
<gene>
    <name evidence="2" type="ORF">CXR34_08385</name>
</gene>
<evidence type="ECO:0000313" key="3">
    <source>
        <dbReference type="Proteomes" id="UP000233276"/>
    </source>
</evidence>